<feature type="transmembrane region" description="Helical" evidence="1">
    <location>
        <begin position="140"/>
        <end position="163"/>
    </location>
</feature>
<feature type="transmembrane region" description="Helical" evidence="1">
    <location>
        <begin position="228"/>
        <end position="247"/>
    </location>
</feature>
<evidence type="ECO:0000313" key="3">
    <source>
        <dbReference type="WBParaSite" id="Pan_g1118.t1"/>
    </source>
</evidence>
<feature type="transmembrane region" description="Helical" evidence="1">
    <location>
        <begin position="396"/>
        <end position="417"/>
    </location>
</feature>
<dbReference type="WBParaSite" id="Pan_g1118.t1">
    <property type="protein sequence ID" value="Pan_g1118.t1"/>
    <property type="gene ID" value="Pan_g1118"/>
</dbReference>
<dbReference type="GO" id="GO:0016020">
    <property type="term" value="C:membrane"/>
    <property type="evidence" value="ECO:0007669"/>
    <property type="project" value="TreeGrafter"/>
</dbReference>
<dbReference type="Proteomes" id="UP000492821">
    <property type="component" value="Unassembled WGS sequence"/>
</dbReference>
<proteinExistence type="predicted"/>
<dbReference type="InterPro" id="IPR036259">
    <property type="entry name" value="MFS_trans_sf"/>
</dbReference>
<feature type="transmembrane region" description="Helical" evidence="1">
    <location>
        <begin position="429"/>
        <end position="450"/>
    </location>
</feature>
<dbReference type="PANTHER" id="PTHR45757:SF18">
    <property type="entry name" value="MAJOR FACILITATOR SUPERFAMILY (MFS) PROFILE DOMAIN-CONTAINING PROTEIN"/>
    <property type="match status" value="1"/>
</dbReference>
<feature type="transmembrane region" description="Helical" evidence="1">
    <location>
        <begin position="197"/>
        <end position="222"/>
    </location>
</feature>
<dbReference type="InterPro" id="IPR011701">
    <property type="entry name" value="MFS"/>
</dbReference>
<dbReference type="PANTHER" id="PTHR45757">
    <property type="entry name" value="PROTEIN CBG23364-RELATED"/>
    <property type="match status" value="1"/>
</dbReference>
<name>A0A7E4UPB3_PANRE</name>
<dbReference type="GO" id="GO:0022857">
    <property type="term" value="F:transmembrane transporter activity"/>
    <property type="evidence" value="ECO:0007669"/>
    <property type="project" value="InterPro"/>
</dbReference>
<dbReference type="Gene3D" id="1.20.1250.20">
    <property type="entry name" value="MFS general substrate transporter like domains"/>
    <property type="match status" value="2"/>
</dbReference>
<dbReference type="SUPFAM" id="SSF103473">
    <property type="entry name" value="MFS general substrate transporter"/>
    <property type="match status" value="1"/>
</dbReference>
<reference evidence="3" key="2">
    <citation type="submission" date="2020-10" db="UniProtKB">
        <authorList>
            <consortium name="WormBaseParasite"/>
        </authorList>
    </citation>
    <scope>IDENTIFICATION</scope>
</reference>
<feature type="transmembrane region" description="Helical" evidence="1">
    <location>
        <begin position="369"/>
        <end position="390"/>
    </location>
</feature>
<keyword evidence="1" id="KW-1133">Transmembrane helix</keyword>
<sequence length="500" mass="55254">MNEVVQVKWDKVKAPFETDVESDNISENTEMIPFDTSVSGSVLLASMLGNIICWNAALIKVGELESSPLWPIYGSAILNGSVNKADVDWTDSRLPLSDRRIAFTSLQISLIFAASFAGAGFFVLPATWIMRALGTRRTEIILAVATAALAALTPLATMTDFWLLLVVRFIQGMCISNPYPVISVIISTWTAANENGIFLAILTGYVQLSAVFTTPFCIYISHQFGWPSIFYFQAIYIMFLTIIWTLAYRDDPETHPLVGEHELNKISANKHNRTVSIHGDQSNTAVEPTNLQVIRTPAVWVCCVAAFAYITSIQFSITFTVMYYVWILKYPILTAGLISSIPLLSQYLIQFVTNICSDRIRFVTEHTKIRVCCTLALSGCATGFIVTSFIDPQYRILSTTVTVIGLSCLGFNSDGFPKSAVLIGPQKPVLVMSCVQAILTLGLFCGSFIVPGLTPDRTAEQYHVFFRVYGGLLIIANVLFVVFCKAKVIDFTQNFKKSVC</sequence>
<dbReference type="AlphaFoldDB" id="A0A7E4UPB3"/>
<accession>A0A7E4UPB3</accession>
<protein>
    <submittedName>
        <fullName evidence="3">MFS domain-containing protein</fullName>
    </submittedName>
</protein>
<feature type="transmembrane region" description="Helical" evidence="1">
    <location>
        <begin position="462"/>
        <end position="484"/>
    </location>
</feature>
<dbReference type="Pfam" id="PF07690">
    <property type="entry name" value="MFS_1"/>
    <property type="match status" value="1"/>
</dbReference>
<feature type="transmembrane region" description="Helical" evidence="1">
    <location>
        <begin position="101"/>
        <end position="128"/>
    </location>
</feature>
<keyword evidence="2" id="KW-1185">Reference proteome</keyword>
<reference evidence="2" key="1">
    <citation type="journal article" date="2013" name="Genetics">
        <title>The draft genome and transcriptome of Panagrellus redivivus are shaped by the harsh demands of a free-living lifestyle.</title>
        <authorList>
            <person name="Srinivasan J."/>
            <person name="Dillman A.R."/>
            <person name="Macchietto M.G."/>
            <person name="Heikkinen L."/>
            <person name="Lakso M."/>
            <person name="Fracchia K.M."/>
            <person name="Antoshechkin I."/>
            <person name="Mortazavi A."/>
            <person name="Wong G."/>
            <person name="Sternberg P.W."/>
        </authorList>
    </citation>
    <scope>NUCLEOTIDE SEQUENCE [LARGE SCALE GENOMIC DNA]</scope>
    <source>
        <strain evidence="2">MT8872</strain>
    </source>
</reference>
<evidence type="ECO:0000256" key="1">
    <source>
        <dbReference type="SAM" id="Phobius"/>
    </source>
</evidence>
<keyword evidence="1" id="KW-0812">Transmembrane</keyword>
<organism evidence="2 3">
    <name type="scientific">Panagrellus redivivus</name>
    <name type="common">Microworm</name>
    <dbReference type="NCBI Taxonomy" id="6233"/>
    <lineage>
        <taxon>Eukaryota</taxon>
        <taxon>Metazoa</taxon>
        <taxon>Ecdysozoa</taxon>
        <taxon>Nematoda</taxon>
        <taxon>Chromadorea</taxon>
        <taxon>Rhabditida</taxon>
        <taxon>Tylenchina</taxon>
        <taxon>Panagrolaimomorpha</taxon>
        <taxon>Panagrolaimoidea</taxon>
        <taxon>Panagrolaimidae</taxon>
        <taxon>Panagrellus</taxon>
    </lineage>
</organism>
<keyword evidence="1" id="KW-0472">Membrane</keyword>
<evidence type="ECO:0000313" key="2">
    <source>
        <dbReference type="Proteomes" id="UP000492821"/>
    </source>
</evidence>
<feature type="transmembrane region" description="Helical" evidence="1">
    <location>
        <begin position="332"/>
        <end position="349"/>
    </location>
</feature>
<feature type="transmembrane region" description="Helical" evidence="1">
    <location>
        <begin position="298"/>
        <end position="326"/>
    </location>
</feature>